<dbReference type="RefSeq" id="XP_033679498.1">
    <property type="nucleotide sequence ID" value="XM_033833895.1"/>
</dbReference>
<evidence type="ECO:0000313" key="2">
    <source>
        <dbReference type="Proteomes" id="UP000800094"/>
    </source>
</evidence>
<proteinExistence type="predicted"/>
<protein>
    <submittedName>
        <fullName evidence="1">Uncharacterized protein</fullName>
    </submittedName>
</protein>
<keyword evidence="2" id="KW-1185">Reference proteome</keyword>
<dbReference type="EMBL" id="ML987203">
    <property type="protein sequence ID" value="KAF2244494.1"/>
    <property type="molecule type" value="Genomic_DNA"/>
</dbReference>
<accession>A0A6A6I1X7</accession>
<reference evidence="1" key="1">
    <citation type="journal article" date="2020" name="Stud. Mycol.">
        <title>101 Dothideomycetes genomes: a test case for predicting lifestyles and emergence of pathogens.</title>
        <authorList>
            <person name="Haridas S."/>
            <person name="Albert R."/>
            <person name="Binder M."/>
            <person name="Bloem J."/>
            <person name="Labutti K."/>
            <person name="Salamov A."/>
            <person name="Andreopoulos B."/>
            <person name="Baker S."/>
            <person name="Barry K."/>
            <person name="Bills G."/>
            <person name="Bluhm B."/>
            <person name="Cannon C."/>
            <person name="Castanera R."/>
            <person name="Culley D."/>
            <person name="Daum C."/>
            <person name="Ezra D."/>
            <person name="Gonzalez J."/>
            <person name="Henrissat B."/>
            <person name="Kuo A."/>
            <person name="Liang C."/>
            <person name="Lipzen A."/>
            <person name="Lutzoni F."/>
            <person name="Magnuson J."/>
            <person name="Mondo S."/>
            <person name="Nolan M."/>
            <person name="Ohm R."/>
            <person name="Pangilinan J."/>
            <person name="Park H.-J."/>
            <person name="Ramirez L."/>
            <person name="Alfaro M."/>
            <person name="Sun H."/>
            <person name="Tritt A."/>
            <person name="Yoshinaga Y."/>
            <person name="Zwiers L.-H."/>
            <person name="Turgeon B."/>
            <person name="Goodwin S."/>
            <person name="Spatafora J."/>
            <person name="Crous P."/>
            <person name="Grigoriev I."/>
        </authorList>
    </citation>
    <scope>NUCLEOTIDE SEQUENCE</scope>
    <source>
        <strain evidence="1">CBS 122368</strain>
    </source>
</reference>
<dbReference type="Proteomes" id="UP000800094">
    <property type="component" value="Unassembled WGS sequence"/>
</dbReference>
<organism evidence="1 2">
    <name type="scientific">Trematosphaeria pertusa</name>
    <dbReference type="NCBI Taxonomy" id="390896"/>
    <lineage>
        <taxon>Eukaryota</taxon>
        <taxon>Fungi</taxon>
        <taxon>Dikarya</taxon>
        <taxon>Ascomycota</taxon>
        <taxon>Pezizomycotina</taxon>
        <taxon>Dothideomycetes</taxon>
        <taxon>Pleosporomycetidae</taxon>
        <taxon>Pleosporales</taxon>
        <taxon>Massarineae</taxon>
        <taxon>Trematosphaeriaceae</taxon>
        <taxon>Trematosphaeria</taxon>
    </lineage>
</organism>
<dbReference type="GeneID" id="54587225"/>
<name>A0A6A6I1X7_9PLEO</name>
<sequence>MSMNEELGSCGMVPLCRRNELHVVLLNDCTESIGYSKRLTTMENPFLQHALLGNFFRHPDTPCSVNSADSENTAIHKDDLHLYESAVWSVSDGEEVDAFGLKPFVTSVREAGSPFGGVLEKRNPNLVCWDDERDPHNPPERANLEEDTQHCYHFLDVHSIPFRIPRIRTRDPRPHVRLWSQRPTPLRLRPLHHPGYAAGALLISPLSEL</sequence>
<dbReference type="AlphaFoldDB" id="A0A6A6I1X7"/>
<gene>
    <name evidence="1" type="ORF">BU26DRAFT_569470</name>
</gene>
<evidence type="ECO:0000313" key="1">
    <source>
        <dbReference type="EMBL" id="KAF2244494.1"/>
    </source>
</evidence>